<feature type="compositionally biased region" description="Low complexity" evidence="1">
    <location>
        <begin position="776"/>
        <end position="797"/>
    </location>
</feature>
<feature type="compositionally biased region" description="Basic and acidic residues" evidence="1">
    <location>
        <begin position="744"/>
        <end position="753"/>
    </location>
</feature>
<feature type="compositionally biased region" description="Low complexity" evidence="1">
    <location>
        <begin position="564"/>
        <end position="576"/>
    </location>
</feature>
<dbReference type="Proteomes" id="UP000311382">
    <property type="component" value="Unassembled WGS sequence"/>
</dbReference>
<reference evidence="2 3" key="1">
    <citation type="submission" date="2019-03" db="EMBL/GenBank/DDBJ databases">
        <title>Rhodosporidium diobovatum UCD-FST 08-225 genome sequencing, assembly, and annotation.</title>
        <authorList>
            <person name="Fakankun I.U."/>
            <person name="Fristensky B."/>
            <person name="Levin D.B."/>
        </authorList>
    </citation>
    <scope>NUCLEOTIDE SEQUENCE [LARGE SCALE GENOMIC DNA]</scope>
    <source>
        <strain evidence="2 3">UCD-FST 08-225</strain>
    </source>
</reference>
<feature type="compositionally biased region" description="Low complexity" evidence="1">
    <location>
        <begin position="168"/>
        <end position="183"/>
    </location>
</feature>
<dbReference type="OrthoDB" id="2527427at2759"/>
<feature type="region of interest" description="Disordered" evidence="1">
    <location>
        <begin position="527"/>
        <end position="625"/>
    </location>
</feature>
<feature type="compositionally biased region" description="Low complexity" evidence="1">
    <location>
        <begin position="377"/>
        <end position="388"/>
    </location>
</feature>
<feature type="region of interest" description="Disordered" evidence="1">
    <location>
        <begin position="435"/>
        <end position="510"/>
    </location>
</feature>
<feature type="region of interest" description="Disordered" evidence="1">
    <location>
        <begin position="1262"/>
        <end position="1289"/>
    </location>
</feature>
<gene>
    <name evidence="2" type="ORF">DMC30DRAFT_81054</name>
</gene>
<feature type="compositionally biased region" description="Low complexity" evidence="1">
    <location>
        <begin position="754"/>
        <end position="768"/>
    </location>
</feature>
<feature type="region of interest" description="Disordered" evidence="1">
    <location>
        <begin position="983"/>
        <end position="1014"/>
    </location>
</feature>
<feature type="region of interest" description="Disordered" evidence="1">
    <location>
        <begin position="1057"/>
        <end position="1078"/>
    </location>
</feature>
<feature type="region of interest" description="Disordered" evidence="1">
    <location>
        <begin position="393"/>
        <end position="412"/>
    </location>
</feature>
<proteinExistence type="predicted"/>
<evidence type="ECO:0000313" key="2">
    <source>
        <dbReference type="EMBL" id="TNY17980.1"/>
    </source>
</evidence>
<feature type="region of interest" description="Disordered" evidence="1">
    <location>
        <begin position="664"/>
        <end position="964"/>
    </location>
</feature>
<feature type="region of interest" description="Disordered" evidence="1">
    <location>
        <begin position="21"/>
        <end position="62"/>
    </location>
</feature>
<protein>
    <submittedName>
        <fullName evidence="2">Uncharacterized protein</fullName>
    </submittedName>
</protein>
<feature type="region of interest" description="Disordered" evidence="1">
    <location>
        <begin position="1094"/>
        <end position="1114"/>
    </location>
</feature>
<feature type="compositionally biased region" description="Polar residues" evidence="1">
    <location>
        <begin position="884"/>
        <end position="898"/>
    </location>
</feature>
<feature type="compositionally biased region" description="Polar residues" evidence="1">
    <location>
        <begin position="584"/>
        <end position="595"/>
    </location>
</feature>
<name>A0A5C5FMF6_9BASI</name>
<organism evidence="2 3">
    <name type="scientific">Rhodotorula diobovata</name>
    <dbReference type="NCBI Taxonomy" id="5288"/>
    <lineage>
        <taxon>Eukaryota</taxon>
        <taxon>Fungi</taxon>
        <taxon>Dikarya</taxon>
        <taxon>Basidiomycota</taxon>
        <taxon>Pucciniomycotina</taxon>
        <taxon>Microbotryomycetes</taxon>
        <taxon>Sporidiobolales</taxon>
        <taxon>Sporidiobolaceae</taxon>
        <taxon>Rhodotorula</taxon>
    </lineage>
</organism>
<comment type="caution">
    <text evidence="2">The sequence shown here is derived from an EMBL/GenBank/DDBJ whole genome shotgun (WGS) entry which is preliminary data.</text>
</comment>
<feature type="region of interest" description="Disordered" evidence="1">
    <location>
        <begin position="367"/>
        <end position="388"/>
    </location>
</feature>
<dbReference type="STRING" id="5288.A0A5C5FMF6"/>
<feature type="compositionally biased region" description="Polar residues" evidence="1">
    <location>
        <begin position="726"/>
        <end position="738"/>
    </location>
</feature>
<feature type="region of interest" description="Disordered" evidence="1">
    <location>
        <begin position="88"/>
        <end position="260"/>
    </location>
</feature>
<evidence type="ECO:0000256" key="1">
    <source>
        <dbReference type="SAM" id="MobiDB-lite"/>
    </source>
</evidence>
<sequence length="1484" mass="154859">MLGSPGGAMFASPAAYSAHPFGAGGHLSPDGPTHGAFFPPPYPGGPQSVPMARQVSMASTVSPLTPVAPSALASPFFPASAAPVLLPARPPSLSYAVPPHQHQPHPYRSTPQDAPPRRTTLHASAPSFHLPYGSGRPFVPSSAPPPRGHGKRESVSIAALRAGDDPLRSLTLSRATSASPATSSRRDEPKRKKVVVRLPREVSSSEDDDSEGESARARRPRSLIQRAPLSAQTREAVDANQTAAADDVDVAARGPHPDEVKVKELPPALDVYLPGKDAWEEVWDAFEQEMTEQHGDCVRLPCSLDASCSAADGFETSSQDLRRPTFLPAPPASFEDLFPRRAEHGRTASLFARSAASLPPRLQSVLDSVRRSGSGHGPSLSLSFPSSIPLPRSPSLGSPVALSRAPSGSSSRLTPFAASFVPSSSNLEAAAATSLPRSPLSSPQQVLRPLAKSPVTVVGEKLAPVQERDPGSGRDEDEDSAPARDEDAVEAAGTAINVGSREAAQATEPLELVAPVERAELVETVRAVEQSAGAPTSEGADGVQLATPQVDESEVERTPDARRGSPPSRRASGVSAKTDHTGVASLSESGRSWTDGSDVDEQRGSGATDAQAGGKRSCGESPRLSHDLSRALSELGTLEAPEAALLPLLPAINVDEADLSDVSQYGDAELSADEYSNPSDEEAARKRAVARARPPPQASHLATGVTDDADDEDGKPLALLALKTPVHTQLEAQSSVGQSDVEDSAAKVPDHKVNPSFSFPPRSPNTSPITPRTAASIPLPDSSPPSSSSESPQLGSLDFGRTGLPSISDSTFRRPSGDPLSPESPAFGPFGQPGSLTVSLSPAPGTPSVSLAPTLVANVDVSRPRTTSTQGSVLKPTAPEFKESLSSSLPASFGNAGQVSFDFRPPTEAPSLSFSAPEAAAREAAAPPARHVSGSHGPLPPIPLTTVAPHVPGAKRQKGDGGEWVPAIASEPMQRVVSAPVLAHPQPRRPLPEPPRAFEHESSLEGDGGQVEILLDPAGDQGEVSEDLGSRSFMSSFSVDDPLPEQYAPVHPVARRRTAGDGPAMRAAPHPSVSGLGHGFRPPDLPSYAAREHEAQVSPARMGDPRARVDRGERQESVDIALPSSLRAKSKAIALRQARPSAMHAFDDTFDGPSSSAGSVVLAGSSSSVIMSDDDDDDLPLRILEDLISTQFDELKVGLAAARDNDLPSVDALVEKVATRLQQVFETRLATTDEDMSRLGHKFEEARKRIEQLFADAVERGGNIEAPSRARRPTLLDPTRPLSAPPLRPSTPGLVEAGGPALAYSAFLEDLERIVQPLVRDPVDPAALAATVSSALQSQLADLVASATPSTSSSQVTVAEPAAFEKANTPNAAPQLDGLAEAVAAAVVARIGCSSVAKVHDDRLVQAEAGLAAPSQLDSLSTVLQALKTGQDELVDALKSGRAEQTSLQLQRLEDLLEQLAGTVAPPPASAEAAHIADLESQCV</sequence>
<feature type="compositionally biased region" description="Low complexity" evidence="1">
    <location>
        <begin position="916"/>
        <end position="930"/>
    </location>
</feature>
<accession>A0A5C5FMF6</accession>
<keyword evidence="3" id="KW-1185">Reference proteome</keyword>
<dbReference type="EMBL" id="SOZI01000163">
    <property type="protein sequence ID" value="TNY17980.1"/>
    <property type="molecule type" value="Genomic_DNA"/>
</dbReference>
<evidence type="ECO:0000313" key="3">
    <source>
        <dbReference type="Proteomes" id="UP000311382"/>
    </source>
</evidence>
<feature type="compositionally biased region" description="Basic and acidic residues" evidence="1">
    <location>
        <begin position="1103"/>
        <end position="1114"/>
    </location>
</feature>